<proteinExistence type="predicted"/>
<dbReference type="Proteomes" id="UP000887540">
    <property type="component" value="Unplaced"/>
</dbReference>
<evidence type="ECO:0000313" key="2">
    <source>
        <dbReference type="Proteomes" id="UP000887540"/>
    </source>
</evidence>
<feature type="signal peptide" evidence="1">
    <location>
        <begin position="1"/>
        <end position="18"/>
    </location>
</feature>
<accession>A0A914DAZ3</accession>
<reference evidence="3" key="1">
    <citation type="submission" date="2022-11" db="UniProtKB">
        <authorList>
            <consortium name="WormBaseParasite"/>
        </authorList>
    </citation>
    <scope>IDENTIFICATION</scope>
</reference>
<organism evidence="2 3">
    <name type="scientific">Acrobeloides nanus</name>
    <dbReference type="NCBI Taxonomy" id="290746"/>
    <lineage>
        <taxon>Eukaryota</taxon>
        <taxon>Metazoa</taxon>
        <taxon>Ecdysozoa</taxon>
        <taxon>Nematoda</taxon>
        <taxon>Chromadorea</taxon>
        <taxon>Rhabditida</taxon>
        <taxon>Tylenchina</taxon>
        <taxon>Cephalobomorpha</taxon>
        <taxon>Cephaloboidea</taxon>
        <taxon>Cephalobidae</taxon>
        <taxon>Acrobeloides</taxon>
    </lineage>
</organism>
<protein>
    <submittedName>
        <fullName evidence="3">Uncharacterized protein</fullName>
    </submittedName>
</protein>
<dbReference type="AlphaFoldDB" id="A0A914DAZ3"/>
<keyword evidence="2" id="KW-1185">Reference proteome</keyword>
<dbReference type="WBParaSite" id="ACRNAN_scaffold2224.g17777.t1">
    <property type="protein sequence ID" value="ACRNAN_scaffold2224.g17777.t1"/>
    <property type="gene ID" value="ACRNAN_scaffold2224.g17777"/>
</dbReference>
<name>A0A914DAZ3_9BILA</name>
<keyword evidence="1" id="KW-0732">Signal</keyword>
<sequence length="77" mass="8594">MPINASGQLLTILYTTLAAIHITMPKHQFISQLVPEEVMKGLQIWASPITMGCLIQLVLNIQDNGQVMDEIWVTKGF</sequence>
<evidence type="ECO:0000313" key="3">
    <source>
        <dbReference type="WBParaSite" id="ACRNAN_scaffold2224.g17777.t1"/>
    </source>
</evidence>
<feature type="chain" id="PRO_5036675733" evidence="1">
    <location>
        <begin position="19"/>
        <end position="77"/>
    </location>
</feature>
<evidence type="ECO:0000256" key="1">
    <source>
        <dbReference type="SAM" id="SignalP"/>
    </source>
</evidence>